<reference evidence="3" key="1">
    <citation type="submission" date="2021-10" db="EMBL/GenBank/DDBJ databases">
        <title>Novel species in genus Arthrobacter.</title>
        <authorList>
            <person name="Liu Y."/>
        </authorList>
    </citation>
    <scope>NUCLEOTIDE SEQUENCE</scope>
    <source>
        <strain evidence="3">Zg-Y809</strain>
    </source>
</reference>
<dbReference type="InterPro" id="IPR027417">
    <property type="entry name" value="P-loop_NTPase"/>
</dbReference>
<dbReference type="PANTHER" id="PTHR11236">
    <property type="entry name" value="AMINOBENZOATE/ANTHRANILATE SYNTHASE"/>
    <property type="match status" value="1"/>
</dbReference>
<feature type="compositionally biased region" description="Acidic residues" evidence="1">
    <location>
        <begin position="401"/>
        <end position="412"/>
    </location>
</feature>
<gene>
    <name evidence="3" type="ORF">LJ751_03705</name>
</gene>
<feature type="compositionally biased region" description="Low complexity" evidence="1">
    <location>
        <begin position="418"/>
        <end position="431"/>
    </location>
</feature>
<dbReference type="GO" id="GO:0000162">
    <property type="term" value="P:L-tryptophan biosynthetic process"/>
    <property type="evidence" value="ECO:0007669"/>
    <property type="project" value="TreeGrafter"/>
</dbReference>
<dbReference type="SUPFAM" id="SSF52540">
    <property type="entry name" value="P-loop containing nucleoside triphosphate hydrolases"/>
    <property type="match status" value="1"/>
</dbReference>
<dbReference type="InterPro" id="IPR019999">
    <property type="entry name" value="Anth_synth_I-like"/>
</dbReference>
<feature type="region of interest" description="Disordered" evidence="1">
    <location>
        <begin position="390"/>
        <end position="448"/>
    </location>
</feature>
<evidence type="ECO:0000313" key="4">
    <source>
        <dbReference type="Proteomes" id="UP001139264"/>
    </source>
</evidence>
<name>A0A9X1S6M1_9MICC</name>
<dbReference type="PRINTS" id="PR00095">
    <property type="entry name" value="ANTSNTHASEI"/>
</dbReference>
<dbReference type="GO" id="GO:0005737">
    <property type="term" value="C:cytoplasm"/>
    <property type="evidence" value="ECO:0007669"/>
    <property type="project" value="TreeGrafter"/>
</dbReference>
<accession>A0A9X1S6M1</accession>
<sequence length="726" mass="76446">MLTGPLPVLIAVDGFSGAGKTTLATELAAALRAHHTVSLFHLEDIYPGWDGLAEGIEYFRHRIAQPLSAGRTAHWQAWDWTTNQYTDTRRTEPADIIIFEGVGSSSAAVSPLLHAAVWVSAPADLRREQALARDGDTYAPHWERWADQEQAWAAEDPAASRADIRVDREHASGAPATAAGYVLRALGQLALPLAATWPGAGAPAEAVRVERLDTWANPEQLYAALFGGSARAVWLDSSSASAAPAGTSGAGHVAARSRFSIMADDGGPRGRYAEHRRGTGRETTGVTTLVAGPVSVSRPGSFFPWLDTVWGQPRADVPADYPCGFALGWLGFLGYGLKRETGGADTPAAPGSPADAAPDAALIFAGRAVVLDHDERCVYVLTLADSANGATDIGDGGDGGDGGDDGDDDDDGGDRHWVAAVRRSVEAAAASPPDPSSEEPPFPAPEFTVRDSRDSYLANVRSAQAEISDGNSYEVCLTTSLTAQLDEPLAGADILALYRRLRRRSPAPFASLLRFEGYSLAGTSPERFLSFDAAGHMRAEPIKGTRPRGSTPAEDRELEADLVSSLKDRAENIMIVDLLRNDLSHFAVPGSVTVPRLCAVESYATVHQLVSTVDSRLLPGASRAEAVAAAFPPGSMTGAPKISTMAILDRLEGAPRGAYSGVVGWFSLTGAADLSVVIRTLEIRNGSLSLGVGGAVTADSDPQAEWEEVRAKAFGVLSALGAKFPE</sequence>
<feature type="compositionally biased region" description="Pro residues" evidence="1">
    <location>
        <begin position="432"/>
        <end position="444"/>
    </location>
</feature>
<dbReference type="InterPro" id="IPR005801">
    <property type="entry name" value="ADC_synthase"/>
</dbReference>
<evidence type="ECO:0000259" key="2">
    <source>
        <dbReference type="Pfam" id="PF00425"/>
    </source>
</evidence>
<dbReference type="AlphaFoldDB" id="A0A9X1S6M1"/>
<dbReference type="Proteomes" id="UP001139264">
    <property type="component" value="Unassembled WGS sequence"/>
</dbReference>
<dbReference type="Gene3D" id="3.60.120.10">
    <property type="entry name" value="Anthranilate synthase"/>
    <property type="match status" value="1"/>
</dbReference>
<dbReference type="GO" id="GO:0008153">
    <property type="term" value="P:4-aminobenzoate biosynthetic process"/>
    <property type="evidence" value="ECO:0007669"/>
    <property type="project" value="TreeGrafter"/>
</dbReference>
<comment type="caution">
    <text evidence="3">The sequence shown here is derived from an EMBL/GenBank/DDBJ whole genome shotgun (WGS) entry which is preliminary data.</text>
</comment>
<dbReference type="EMBL" id="JAJFZP010000005">
    <property type="protein sequence ID" value="MCC3268469.1"/>
    <property type="molecule type" value="Genomic_DNA"/>
</dbReference>
<proteinExistence type="predicted"/>
<dbReference type="InterPro" id="IPR015890">
    <property type="entry name" value="Chorismate_C"/>
</dbReference>
<dbReference type="Gene3D" id="3.40.50.300">
    <property type="entry name" value="P-loop containing nucleotide triphosphate hydrolases"/>
    <property type="match status" value="1"/>
</dbReference>
<evidence type="ECO:0000313" key="3">
    <source>
        <dbReference type="EMBL" id="MCC3268469.1"/>
    </source>
</evidence>
<protein>
    <submittedName>
        <fullName evidence="3">Chorismate-binding protein</fullName>
    </submittedName>
</protein>
<dbReference type="Pfam" id="PF00425">
    <property type="entry name" value="Chorismate_bind"/>
    <property type="match status" value="1"/>
</dbReference>
<dbReference type="PANTHER" id="PTHR11236:SF18">
    <property type="entry name" value="AMINODEOXYCHORISMATE SYNTHASE"/>
    <property type="match status" value="1"/>
</dbReference>
<organism evidence="3 4">
    <name type="scientific">Arthrobacter gengyunqii</name>
    <dbReference type="NCBI Taxonomy" id="2886940"/>
    <lineage>
        <taxon>Bacteria</taxon>
        <taxon>Bacillati</taxon>
        <taxon>Actinomycetota</taxon>
        <taxon>Actinomycetes</taxon>
        <taxon>Micrococcales</taxon>
        <taxon>Micrococcaceae</taxon>
        <taxon>Arthrobacter</taxon>
    </lineage>
</organism>
<dbReference type="SUPFAM" id="SSF56322">
    <property type="entry name" value="ADC synthase"/>
    <property type="match status" value="1"/>
</dbReference>
<dbReference type="GO" id="GO:0046820">
    <property type="term" value="F:4-amino-4-deoxychorismate synthase activity"/>
    <property type="evidence" value="ECO:0007669"/>
    <property type="project" value="TreeGrafter"/>
</dbReference>
<evidence type="ECO:0000256" key="1">
    <source>
        <dbReference type="SAM" id="MobiDB-lite"/>
    </source>
</evidence>
<feature type="domain" description="Chorismate-utilising enzyme C-terminal" evidence="2">
    <location>
        <begin position="453"/>
        <end position="712"/>
    </location>
</feature>